<comment type="caution">
    <text evidence="1">The sequence shown here is derived from an EMBL/GenBank/DDBJ whole genome shotgun (WGS) entry which is preliminary data.</text>
</comment>
<dbReference type="EMBL" id="CAVNYO010000440">
    <property type="protein sequence ID" value="CAK5280560.1"/>
    <property type="molecule type" value="Genomic_DNA"/>
</dbReference>
<gene>
    <name evidence="1" type="ORF">MYCIT1_LOCUS31057</name>
</gene>
<protein>
    <submittedName>
        <fullName evidence="1">Uncharacterized protein</fullName>
    </submittedName>
</protein>
<organism evidence="1 2">
    <name type="scientific">Mycena citricolor</name>
    <dbReference type="NCBI Taxonomy" id="2018698"/>
    <lineage>
        <taxon>Eukaryota</taxon>
        <taxon>Fungi</taxon>
        <taxon>Dikarya</taxon>
        <taxon>Basidiomycota</taxon>
        <taxon>Agaricomycotina</taxon>
        <taxon>Agaricomycetes</taxon>
        <taxon>Agaricomycetidae</taxon>
        <taxon>Agaricales</taxon>
        <taxon>Marasmiineae</taxon>
        <taxon>Mycenaceae</taxon>
        <taxon>Mycena</taxon>
    </lineage>
</organism>
<keyword evidence="2" id="KW-1185">Reference proteome</keyword>
<dbReference type="AlphaFoldDB" id="A0AAD2HRX6"/>
<evidence type="ECO:0000313" key="2">
    <source>
        <dbReference type="Proteomes" id="UP001295794"/>
    </source>
</evidence>
<name>A0AAD2HRX6_9AGAR</name>
<reference evidence="1" key="1">
    <citation type="submission" date="2023-11" db="EMBL/GenBank/DDBJ databases">
        <authorList>
            <person name="De Vega J J."/>
            <person name="De Vega J J."/>
        </authorList>
    </citation>
    <scope>NUCLEOTIDE SEQUENCE</scope>
</reference>
<evidence type="ECO:0000313" key="1">
    <source>
        <dbReference type="EMBL" id="CAK5280560.1"/>
    </source>
</evidence>
<feature type="non-terminal residue" evidence="1">
    <location>
        <position position="66"/>
    </location>
</feature>
<accession>A0AAD2HRX6</accession>
<proteinExistence type="predicted"/>
<sequence length="66" mass="7398">PPLVQFSGRCSSSLSVWVHVFLTREDFIDFAPYFALFVNLQSMSILVLSVRVHLFLISTSDASSFA</sequence>
<dbReference type="Proteomes" id="UP001295794">
    <property type="component" value="Unassembled WGS sequence"/>
</dbReference>